<evidence type="ECO:0000313" key="5">
    <source>
        <dbReference type="Proteomes" id="UP000308730"/>
    </source>
</evidence>
<dbReference type="Pfam" id="PF04664">
    <property type="entry name" value="OGFr_N"/>
    <property type="match status" value="1"/>
</dbReference>
<dbReference type="GO" id="GO:0140625">
    <property type="term" value="F:opioid growth factor receptor activity"/>
    <property type="evidence" value="ECO:0007669"/>
    <property type="project" value="InterPro"/>
</dbReference>
<dbReference type="InterPro" id="IPR006757">
    <property type="entry name" value="OGF_rcpt"/>
</dbReference>
<dbReference type="PANTHER" id="PTHR14015">
    <property type="entry name" value="OPIOID GROWTH FACTOR RECEPTOR OGFR ZETA-TYPE OPIOID RECEPTOR"/>
    <property type="match status" value="1"/>
</dbReference>
<organism evidence="4 5">
    <name type="scientific">Antrodiella citrinella</name>
    <dbReference type="NCBI Taxonomy" id="2447956"/>
    <lineage>
        <taxon>Eukaryota</taxon>
        <taxon>Fungi</taxon>
        <taxon>Dikarya</taxon>
        <taxon>Basidiomycota</taxon>
        <taxon>Agaricomycotina</taxon>
        <taxon>Agaricomycetes</taxon>
        <taxon>Polyporales</taxon>
        <taxon>Steccherinaceae</taxon>
        <taxon>Antrodiella</taxon>
    </lineage>
</organism>
<keyword evidence="5" id="KW-1185">Reference proteome</keyword>
<dbReference type="PANTHER" id="PTHR14015:SF2">
    <property type="entry name" value="OPIOID GROWTH FACTOR RECEPTOR (OGFR) CONSERVED DOMAIN-CONTAINING PROTEIN"/>
    <property type="match status" value="1"/>
</dbReference>
<evidence type="ECO:0000259" key="3">
    <source>
        <dbReference type="Pfam" id="PF04664"/>
    </source>
</evidence>
<comment type="caution">
    <text evidence="4">The sequence shown here is derived from an EMBL/GenBank/DDBJ whole genome shotgun (WGS) entry which is preliminary data.</text>
</comment>
<dbReference type="EMBL" id="SGPM01000190">
    <property type="protein sequence ID" value="THH28264.1"/>
    <property type="molecule type" value="Genomic_DNA"/>
</dbReference>
<name>A0A4S4MQ95_9APHY</name>
<proteinExistence type="inferred from homology"/>
<dbReference type="InterPro" id="IPR039574">
    <property type="entry name" value="OGFr"/>
</dbReference>
<feature type="domain" description="Opioid growth factor receptor (OGFr) conserved" evidence="3">
    <location>
        <begin position="23"/>
        <end position="141"/>
    </location>
</feature>
<feature type="region of interest" description="Disordered" evidence="2">
    <location>
        <begin position="1"/>
        <end position="26"/>
    </location>
</feature>
<gene>
    <name evidence="4" type="ORF">EUX98_g5924</name>
</gene>
<sequence length="145" mass="17166">MSSNIPRDVQEFLDDYADSPDDKSRSANLQFYSNERRCRPDNVLIEDIHKQWKGDYSKLENKHGFIQWLFPIQEYGMNPQSQPLQRHEITAMKTDKDIVARVLRSYRLMLDFYGMDLCSSETGLIKRVDPEAKNEERYRNLVRGC</sequence>
<dbReference type="AlphaFoldDB" id="A0A4S4MQ95"/>
<dbReference type="OrthoDB" id="9030204at2759"/>
<dbReference type="Proteomes" id="UP000308730">
    <property type="component" value="Unassembled WGS sequence"/>
</dbReference>
<reference evidence="4 5" key="1">
    <citation type="submission" date="2019-02" db="EMBL/GenBank/DDBJ databases">
        <title>Genome sequencing of the rare red list fungi Antrodiella citrinella (Flaviporus citrinellus).</title>
        <authorList>
            <person name="Buettner E."/>
            <person name="Kellner H."/>
        </authorList>
    </citation>
    <scope>NUCLEOTIDE SEQUENCE [LARGE SCALE GENOMIC DNA]</scope>
    <source>
        <strain evidence="4 5">DSM 108506</strain>
    </source>
</reference>
<accession>A0A4S4MQ95</accession>
<dbReference type="GO" id="GO:0016020">
    <property type="term" value="C:membrane"/>
    <property type="evidence" value="ECO:0007669"/>
    <property type="project" value="InterPro"/>
</dbReference>
<evidence type="ECO:0000256" key="1">
    <source>
        <dbReference type="ARBA" id="ARBA00010365"/>
    </source>
</evidence>
<evidence type="ECO:0000313" key="4">
    <source>
        <dbReference type="EMBL" id="THH28264.1"/>
    </source>
</evidence>
<protein>
    <recommendedName>
        <fullName evidence="3">Opioid growth factor receptor (OGFr) conserved domain-containing protein</fullName>
    </recommendedName>
</protein>
<evidence type="ECO:0000256" key="2">
    <source>
        <dbReference type="SAM" id="MobiDB-lite"/>
    </source>
</evidence>
<comment type="similarity">
    <text evidence="1">Belongs to the opioid growth factor receptor family.</text>
</comment>